<dbReference type="InterPro" id="IPR014503">
    <property type="entry name" value="Clavaminate_syn-like"/>
</dbReference>
<feature type="domain" description="TauD/TfdA-like" evidence="6">
    <location>
        <begin position="131"/>
        <end position="321"/>
    </location>
</feature>
<keyword evidence="2 5" id="KW-0479">Metal-binding</keyword>
<dbReference type="GO" id="GO:0016491">
    <property type="term" value="F:oxidoreductase activity"/>
    <property type="evidence" value="ECO:0007669"/>
    <property type="project" value="UniProtKB-KW"/>
</dbReference>
<dbReference type="PIRSF" id="PIRSF019543">
    <property type="entry name" value="Clavaminate_syn"/>
    <property type="match status" value="1"/>
</dbReference>
<evidence type="ECO:0000259" key="6">
    <source>
        <dbReference type="Pfam" id="PF02668"/>
    </source>
</evidence>
<keyword evidence="4 5" id="KW-0408">Iron</keyword>
<evidence type="ECO:0000256" key="4">
    <source>
        <dbReference type="ARBA" id="ARBA00023004"/>
    </source>
</evidence>
<dbReference type="InterPro" id="IPR003819">
    <property type="entry name" value="TauD/TfdA-like"/>
</dbReference>
<dbReference type="InterPro" id="IPR053447">
    <property type="entry name" value="Alpha-KG_dependent_hydroxylase"/>
</dbReference>
<evidence type="ECO:0000313" key="7">
    <source>
        <dbReference type="EMBL" id="SES42543.1"/>
    </source>
</evidence>
<name>A0A1H9XA83_9PSEU</name>
<gene>
    <name evidence="7" type="ORF">SAMN04487818_113154</name>
</gene>
<keyword evidence="8" id="KW-1185">Reference proteome</keyword>
<proteinExistence type="inferred from homology"/>
<dbReference type="NCBIfam" id="NF041363">
    <property type="entry name" value="GntD_guanitoxin"/>
    <property type="match status" value="1"/>
</dbReference>
<dbReference type="Proteomes" id="UP000199051">
    <property type="component" value="Unassembled WGS sequence"/>
</dbReference>
<sequence length="343" mass="38740">MIRLELTEQDLVEVDKVVREVASRFSSVEDPEFHRASQLHAHELPRRLRQALVDFRMSEPTGVFVVSGLPVHDGGLGPTPTDWRAARDSAKTLRHDIAFFLISCLLGEPIGWATQQDGRIMHDVFPMAGHKHDQIGWGSEELLVWHTEDAFHPLRTDYLALMCLRNPDGVETTAADIADVVIDDETRAALSQERYLILPDDSHRPENAGAGDAGVDPRVVELRRRSLERVDNALRSPEPVAVLFGSPDDPYLRLDPHYMKDVQGEEEQRALDTIGAAVDKAMGGVVLEPGDIVFIDNYRVVHGRKPFQARFDGTDRWLRRLNVTRDLRKSRHARLTAESRVIY</sequence>
<dbReference type="AlphaFoldDB" id="A0A1H9XA83"/>
<dbReference type="EMBL" id="FOGI01000013">
    <property type="protein sequence ID" value="SES42543.1"/>
    <property type="molecule type" value="Genomic_DNA"/>
</dbReference>
<evidence type="ECO:0000256" key="1">
    <source>
        <dbReference type="ARBA" id="ARBA00008425"/>
    </source>
</evidence>
<organism evidence="7 8">
    <name type="scientific">Actinokineospora terrae</name>
    <dbReference type="NCBI Taxonomy" id="155974"/>
    <lineage>
        <taxon>Bacteria</taxon>
        <taxon>Bacillati</taxon>
        <taxon>Actinomycetota</taxon>
        <taxon>Actinomycetes</taxon>
        <taxon>Pseudonocardiales</taxon>
        <taxon>Pseudonocardiaceae</taxon>
        <taxon>Actinokineospora</taxon>
    </lineage>
</organism>
<accession>A0A1H9XA83</accession>
<comment type="similarity">
    <text evidence="1">Belongs to the clavaminate synthase family.</text>
</comment>
<protein>
    <submittedName>
        <fullName evidence="7">Arginine beta-hydroxylase, Fe(II)/alpha-ketoglutarate-dependent</fullName>
    </submittedName>
</protein>
<feature type="binding site" evidence="5">
    <location>
        <position position="146"/>
    </location>
    <ligand>
        <name>Fe cation</name>
        <dbReference type="ChEBI" id="CHEBI:24875"/>
    </ligand>
</feature>
<evidence type="ECO:0000256" key="3">
    <source>
        <dbReference type="ARBA" id="ARBA00023002"/>
    </source>
</evidence>
<evidence type="ECO:0000256" key="2">
    <source>
        <dbReference type="ARBA" id="ARBA00022723"/>
    </source>
</evidence>
<reference evidence="8" key="1">
    <citation type="submission" date="2016-10" db="EMBL/GenBank/DDBJ databases">
        <authorList>
            <person name="Varghese N."/>
            <person name="Submissions S."/>
        </authorList>
    </citation>
    <scope>NUCLEOTIDE SEQUENCE [LARGE SCALE GENOMIC DNA]</scope>
    <source>
        <strain evidence="8">DSM 44260</strain>
    </source>
</reference>
<dbReference type="Pfam" id="PF02668">
    <property type="entry name" value="TauD"/>
    <property type="match status" value="1"/>
</dbReference>
<evidence type="ECO:0000313" key="8">
    <source>
        <dbReference type="Proteomes" id="UP000199051"/>
    </source>
</evidence>
<dbReference type="GO" id="GO:0005506">
    <property type="term" value="F:iron ion binding"/>
    <property type="evidence" value="ECO:0007669"/>
    <property type="project" value="InterPro"/>
</dbReference>
<keyword evidence="3" id="KW-0560">Oxidoreductase</keyword>
<dbReference type="InterPro" id="IPR042098">
    <property type="entry name" value="TauD-like_sf"/>
</dbReference>
<dbReference type="Gene3D" id="3.60.130.10">
    <property type="entry name" value="Clavaminate synthase-like"/>
    <property type="match status" value="1"/>
</dbReference>
<dbReference type="SUPFAM" id="SSF51197">
    <property type="entry name" value="Clavaminate synthase-like"/>
    <property type="match status" value="1"/>
</dbReference>
<dbReference type="RefSeq" id="WP_092784984.1">
    <property type="nucleotide sequence ID" value="NZ_FOGI01000013.1"/>
</dbReference>
<dbReference type="STRING" id="155974.SAMN04487818_113154"/>
<feature type="binding site" evidence="5">
    <location>
        <position position="148"/>
    </location>
    <ligand>
        <name>Fe cation</name>
        <dbReference type="ChEBI" id="CHEBI:24875"/>
    </ligand>
</feature>
<evidence type="ECO:0000256" key="5">
    <source>
        <dbReference type="PIRSR" id="PIRSR019543-2"/>
    </source>
</evidence>